<reference evidence="1 2" key="1">
    <citation type="journal article" date="2023" name="Sci. Data">
        <title>Genome assembly of the Korean intertidal mud-creeper Batillaria attramentaria.</title>
        <authorList>
            <person name="Patra A.K."/>
            <person name="Ho P.T."/>
            <person name="Jun S."/>
            <person name="Lee S.J."/>
            <person name="Kim Y."/>
            <person name="Won Y.J."/>
        </authorList>
    </citation>
    <scope>NUCLEOTIDE SEQUENCE [LARGE SCALE GENOMIC DNA]</scope>
    <source>
        <strain evidence="1">Wonlab-2016</strain>
    </source>
</reference>
<protein>
    <submittedName>
        <fullName evidence="1">Uncharacterized protein</fullName>
    </submittedName>
</protein>
<comment type="caution">
    <text evidence="1">The sequence shown here is derived from an EMBL/GenBank/DDBJ whole genome shotgun (WGS) entry which is preliminary data.</text>
</comment>
<organism evidence="1 2">
    <name type="scientific">Batillaria attramentaria</name>
    <dbReference type="NCBI Taxonomy" id="370345"/>
    <lineage>
        <taxon>Eukaryota</taxon>
        <taxon>Metazoa</taxon>
        <taxon>Spiralia</taxon>
        <taxon>Lophotrochozoa</taxon>
        <taxon>Mollusca</taxon>
        <taxon>Gastropoda</taxon>
        <taxon>Caenogastropoda</taxon>
        <taxon>Sorbeoconcha</taxon>
        <taxon>Cerithioidea</taxon>
        <taxon>Batillariidae</taxon>
        <taxon>Batillaria</taxon>
    </lineage>
</organism>
<sequence>MVIGDENSCTITGLSGLVLLWSVEEDRSRQLQEQRFARTLRRLGVGALRSRRENVTTLRHFRHPVRMPVKQRARRPSRATDGMAYDDACQQGSLWGDISITCLFNAPLIPAA</sequence>
<dbReference type="Proteomes" id="UP001519460">
    <property type="component" value="Unassembled WGS sequence"/>
</dbReference>
<dbReference type="EMBL" id="JACVVK020000009">
    <property type="protein sequence ID" value="KAK7505800.1"/>
    <property type="molecule type" value="Genomic_DNA"/>
</dbReference>
<name>A0ABD0M2K6_9CAEN</name>
<gene>
    <name evidence="1" type="ORF">BaRGS_00003071</name>
</gene>
<evidence type="ECO:0000313" key="1">
    <source>
        <dbReference type="EMBL" id="KAK7505800.1"/>
    </source>
</evidence>
<proteinExistence type="predicted"/>
<accession>A0ABD0M2K6</accession>
<evidence type="ECO:0000313" key="2">
    <source>
        <dbReference type="Proteomes" id="UP001519460"/>
    </source>
</evidence>
<dbReference type="AlphaFoldDB" id="A0ABD0M2K6"/>
<keyword evidence="2" id="KW-1185">Reference proteome</keyword>